<feature type="transmembrane region" description="Helical" evidence="2">
    <location>
        <begin position="211"/>
        <end position="237"/>
    </location>
</feature>
<reference evidence="3 4" key="1">
    <citation type="submission" date="2015-01" db="EMBL/GenBank/DDBJ databases">
        <title>The Genome Sequence of Fonsecaea multimorphosa CBS 102226.</title>
        <authorList>
            <consortium name="The Broad Institute Genomics Platform"/>
            <person name="Cuomo C."/>
            <person name="de Hoog S."/>
            <person name="Gorbushina A."/>
            <person name="Stielow B."/>
            <person name="Teixiera M."/>
            <person name="Abouelleil A."/>
            <person name="Chapman S.B."/>
            <person name="Priest M."/>
            <person name="Young S.K."/>
            <person name="Wortman J."/>
            <person name="Nusbaum C."/>
            <person name="Birren B."/>
        </authorList>
    </citation>
    <scope>NUCLEOTIDE SEQUENCE [LARGE SCALE GENOMIC DNA]</scope>
    <source>
        <strain evidence="3 4">CBS 102226</strain>
    </source>
</reference>
<dbReference type="OrthoDB" id="341259at2759"/>
<dbReference type="GeneID" id="27716906"/>
<organism evidence="3 4">
    <name type="scientific">Fonsecaea multimorphosa CBS 102226</name>
    <dbReference type="NCBI Taxonomy" id="1442371"/>
    <lineage>
        <taxon>Eukaryota</taxon>
        <taxon>Fungi</taxon>
        <taxon>Dikarya</taxon>
        <taxon>Ascomycota</taxon>
        <taxon>Pezizomycotina</taxon>
        <taxon>Eurotiomycetes</taxon>
        <taxon>Chaetothyriomycetidae</taxon>
        <taxon>Chaetothyriales</taxon>
        <taxon>Herpotrichiellaceae</taxon>
        <taxon>Fonsecaea</taxon>
    </lineage>
</organism>
<evidence type="ECO:0000313" key="4">
    <source>
        <dbReference type="Proteomes" id="UP000053411"/>
    </source>
</evidence>
<protein>
    <submittedName>
        <fullName evidence="3">Uncharacterized protein</fullName>
    </submittedName>
</protein>
<feature type="transmembrane region" description="Helical" evidence="2">
    <location>
        <begin position="177"/>
        <end position="199"/>
    </location>
</feature>
<evidence type="ECO:0000256" key="2">
    <source>
        <dbReference type="SAM" id="Phobius"/>
    </source>
</evidence>
<keyword evidence="2" id="KW-1133">Transmembrane helix</keyword>
<sequence length="294" mass="33140">MLVLFEDQRKIARTLEQVVRGMDKPDEDESRDFEAVTHGPGTEVAEQTSAVRQSPPPTSPEPVVLERKPHTRNRRKLVRVLVQEETQQVSKVWGASSDPQDSSLPLSKIQLSIDEIEKMIQRATKAQLSLNVLVDLKQKQINVLEARATRRGAEETLRSTNAMLQLNKAAEKQGDTVMVFTVVAIIFLPLSFMAAFFAIDISEFARDRDGALPLGWVSAFMFPISLAVSAALIFGAFKVQTVKKWWIFLHRSGTFQQIFFEAPQEGDDMTIVPSENSSLLNEKLLWTFRELVMP</sequence>
<accession>A0A0D2K9N3</accession>
<dbReference type="RefSeq" id="XP_016627226.1">
    <property type="nucleotide sequence ID" value="XM_016781649.1"/>
</dbReference>
<dbReference type="VEuPathDB" id="FungiDB:Z520_11160"/>
<dbReference type="AlphaFoldDB" id="A0A0D2K9N3"/>
<dbReference type="STRING" id="1442371.A0A0D2K9N3"/>
<keyword evidence="4" id="KW-1185">Reference proteome</keyword>
<proteinExistence type="predicted"/>
<dbReference type="Gene3D" id="1.20.58.340">
    <property type="entry name" value="Magnesium transport protein CorA, transmembrane region"/>
    <property type="match status" value="1"/>
</dbReference>
<dbReference type="Proteomes" id="UP000053411">
    <property type="component" value="Unassembled WGS sequence"/>
</dbReference>
<keyword evidence="2" id="KW-0472">Membrane</keyword>
<gene>
    <name evidence="3" type="ORF">Z520_11160</name>
</gene>
<keyword evidence="2" id="KW-0812">Transmembrane</keyword>
<name>A0A0D2K9N3_9EURO</name>
<evidence type="ECO:0000313" key="3">
    <source>
        <dbReference type="EMBL" id="KIX93103.1"/>
    </source>
</evidence>
<feature type="region of interest" description="Disordered" evidence="1">
    <location>
        <begin position="21"/>
        <end position="69"/>
    </location>
</feature>
<dbReference type="EMBL" id="KN848097">
    <property type="protein sequence ID" value="KIX93103.1"/>
    <property type="molecule type" value="Genomic_DNA"/>
</dbReference>
<evidence type="ECO:0000256" key="1">
    <source>
        <dbReference type="SAM" id="MobiDB-lite"/>
    </source>
</evidence>